<gene>
    <name evidence="4" type="primary">pfhB1_5</name>
    <name evidence="3" type="synonym">pfhB1_1</name>
    <name evidence="3" type="ORF">NCTC10699_00745</name>
    <name evidence="4" type="ORF">NCTC10699_02347</name>
</gene>
<dbReference type="InterPro" id="IPR024973">
    <property type="entry name" value="ESPR"/>
</dbReference>
<dbReference type="EMBL" id="UGSS01000002">
    <property type="protein sequence ID" value="SUB34666.1"/>
    <property type="molecule type" value="Genomic_DNA"/>
</dbReference>
<feature type="transmembrane region" description="Helical" evidence="1">
    <location>
        <begin position="50"/>
        <end position="73"/>
    </location>
</feature>
<evidence type="ECO:0000313" key="3">
    <source>
        <dbReference type="EMBL" id="SUB33139.1"/>
    </source>
</evidence>
<keyword evidence="5" id="KW-1185">Reference proteome</keyword>
<dbReference type="EMBL" id="UGSS01000002">
    <property type="protein sequence ID" value="SUB33139.1"/>
    <property type="molecule type" value="Genomic_DNA"/>
</dbReference>
<dbReference type="NCBIfam" id="TIGR01901">
    <property type="entry name" value="adhes_NPXG"/>
    <property type="match status" value="1"/>
</dbReference>
<keyword evidence="1" id="KW-1133">Transmembrane helix</keyword>
<reference evidence="4 5" key="1">
    <citation type="submission" date="2018-06" db="EMBL/GenBank/DDBJ databases">
        <authorList>
            <consortium name="Pathogen Informatics"/>
            <person name="Doyle S."/>
        </authorList>
    </citation>
    <scope>NUCLEOTIDE SEQUENCE [LARGE SCALE GENOMIC DNA]</scope>
    <source>
        <strain evidence="4 5">NCTC10699</strain>
    </source>
</reference>
<sequence>MNKNGYRVIFSKTLQRWVVVSEFSQGESKATTAFKPFFTPSLSHVAIKPLVFSLYCALGFVVFSDLALANLIIQADTSAPKTQQAIILQTANGLPQVNIQTPNSKGLSHNKYAQFDVDTKGVILNNSHTYVQTQQGGWVQGNPYLARGEAKVILNEVNSSNPSQLKGYVEVAGKKADVIIANPSGIHCAGCGVINSGRTTFTTGNPHIKDGQVDSFTVEKGKVSVSGKGLDNSRVDYTEIIARETEMNAGIWSNKKLTVVTGENTIKRTATSASQNDNDHLKIIHTKPTDNVTQPTEKYAVDVSELGGMYAGKIHLIGTEQGLGVRNAGHIGASVDTLTIDSQGRIVNTGTLNAQKSVQLTSTKGIENRGKIENRRSNIHLSTQADIQQDGSMVARAGNINQQANTQISQQGETVAKGNITYLAPKVTASTSSWIVAGVDIKDSADGEVRSLETASSQGQHIVVTTSGKTTLQGKNLASGKIQVNAAEAHLDNSQTSAYSIHIEAKQGNILADNAILVAEKEIAFRTPTQLQTENSVVKAQKITTKQTALNTKKAVWEQTGTDELKLDVLDTLQNQGGTFKTQGDLRVKANGINNQQGRLIAKGKLTINAAKGKVDSTQGALVSKQDLRVMSGELVNDAGVMQSQQNIAINTPGQNLSNKQTLTEAQDKGIVALGELTLQSQALLNQNGRIIAKGNANIHAEQLKNETGEIRVGQQGKLDAVHLDNQAGTIVSVGGDLSLTTPTILNNQQGYISANNTLSLQTQGVENQQGNIISSNNLVIDSAEHLLNNLKGTLFATHQTEIHAGELNNQYGLIRADNTLVINTNRHALDNRNTQAIQQGIVGGGEVMLKNVTTLLNQQGSLYGENALDITTQVETNNQQGTIQSNGKLSLVTPKLDNRAGDIASYVGNITAQYIDNRAVSNRGSLIYGENLSLVTQQLDNQETKATGDIPTQGIQGERLAIQSASLSNQHGGCIVQIQHRLPQANKLTTNRVSYCQPMLFL</sequence>
<dbReference type="InterPro" id="IPR011050">
    <property type="entry name" value="Pectin_lyase_fold/virulence"/>
</dbReference>
<name>A0A379B807_9PAST</name>
<keyword evidence="1" id="KW-0472">Membrane</keyword>
<dbReference type="InterPro" id="IPR010069">
    <property type="entry name" value="CdiA_FHA1_rpt"/>
</dbReference>
<organism evidence="4 5">
    <name type="scientific">[Pasteurella] mairii</name>
    <dbReference type="NCBI Taxonomy" id="757"/>
    <lineage>
        <taxon>Bacteria</taxon>
        <taxon>Pseudomonadati</taxon>
        <taxon>Pseudomonadota</taxon>
        <taxon>Gammaproteobacteria</taxon>
        <taxon>Pasteurellales</taxon>
        <taxon>Pasteurellaceae</taxon>
    </lineage>
</organism>
<dbReference type="InterPro" id="IPR008638">
    <property type="entry name" value="FhaB/CdiA-like_TPS"/>
</dbReference>
<keyword evidence="1" id="KW-0812">Transmembrane</keyword>
<dbReference type="OrthoDB" id="2664633at2"/>
<evidence type="ECO:0000313" key="5">
    <source>
        <dbReference type="Proteomes" id="UP000254280"/>
    </source>
</evidence>
<feature type="domain" description="Filamentous haemagglutinin FhaB/tRNA nuclease CdiA-like TPS" evidence="2">
    <location>
        <begin position="91"/>
        <end position="211"/>
    </location>
</feature>
<dbReference type="AlphaFoldDB" id="A0A379B807"/>
<dbReference type="Gene3D" id="2.160.20.10">
    <property type="entry name" value="Single-stranded right-handed beta-helix, Pectin lyase-like"/>
    <property type="match status" value="1"/>
</dbReference>
<evidence type="ECO:0000256" key="1">
    <source>
        <dbReference type="SAM" id="Phobius"/>
    </source>
</evidence>
<dbReference type="Pfam" id="PF05594">
    <property type="entry name" value="Fil_haemagg"/>
    <property type="match status" value="6"/>
</dbReference>
<dbReference type="SMART" id="SM00912">
    <property type="entry name" value="Haemagg_act"/>
    <property type="match status" value="1"/>
</dbReference>
<dbReference type="Proteomes" id="UP000254280">
    <property type="component" value="Unassembled WGS sequence"/>
</dbReference>
<dbReference type="Pfam" id="PF05860">
    <property type="entry name" value="TPS"/>
    <property type="match status" value="1"/>
</dbReference>
<dbReference type="Pfam" id="PF13018">
    <property type="entry name" value="ESPR"/>
    <property type="match status" value="1"/>
</dbReference>
<dbReference type="SUPFAM" id="SSF51126">
    <property type="entry name" value="Pectin lyase-like"/>
    <property type="match status" value="1"/>
</dbReference>
<accession>A0A379B807</accession>
<protein>
    <submittedName>
        <fullName evidence="4">Protein PfhB1</fullName>
    </submittedName>
</protein>
<evidence type="ECO:0000259" key="2">
    <source>
        <dbReference type="SMART" id="SM00912"/>
    </source>
</evidence>
<dbReference type="InterPro" id="IPR008619">
    <property type="entry name" value="Filamentous_hemagglutn_rpt"/>
</dbReference>
<dbReference type="NCBIfam" id="TIGR01731">
    <property type="entry name" value="fil_hemag_20aa"/>
    <property type="match status" value="10"/>
</dbReference>
<evidence type="ECO:0000313" key="4">
    <source>
        <dbReference type="EMBL" id="SUB34666.1"/>
    </source>
</evidence>
<dbReference type="InterPro" id="IPR012334">
    <property type="entry name" value="Pectin_lyas_fold"/>
</dbReference>
<proteinExistence type="predicted"/>